<keyword evidence="6" id="KW-0464">Manganese</keyword>
<dbReference type="PANTHER" id="PTHR12992">
    <property type="entry name" value="NUDIX HYDROLASE"/>
    <property type="match status" value="1"/>
</dbReference>
<evidence type="ECO:0000259" key="7">
    <source>
        <dbReference type="PROSITE" id="PS51462"/>
    </source>
</evidence>
<name>A0A4Q8AFG9_9MICC</name>
<accession>A0A4Q8AFG9</accession>
<dbReference type="GO" id="GO:0010945">
    <property type="term" value="F:coenzyme A diphosphatase activity"/>
    <property type="evidence" value="ECO:0007669"/>
    <property type="project" value="InterPro"/>
</dbReference>
<keyword evidence="3" id="KW-0479">Metal-binding</keyword>
<dbReference type="InterPro" id="IPR000086">
    <property type="entry name" value="NUDIX_hydrolase_dom"/>
</dbReference>
<keyword evidence="4" id="KW-0378">Hydrolase</keyword>
<dbReference type="AlphaFoldDB" id="A0A4Q8AFG9"/>
<evidence type="ECO:0000256" key="3">
    <source>
        <dbReference type="ARBA" id="ARBA00022723"/>
    </source>
</evidence>
<feature type="domain" description="Nudix hydrolase" evidence="7">
    <location>
        <begin position="51"/>
        <end position="206"/>
    </location>
</feature>
<evidence type="ECO:0000256" key="6">
    <source>
        <dbReference type="ARBA" id="ARBA00023211"/>
    </source>
</evidence>
<comment type="cofactor">
    <cofactor evidence="2">
        <name>Mg(2+)</name>
        <dbReference type="ChEBI" id="CHEBI:18420"/>
    </cofactor>
</comment>
<reference evidence="8 9" key="1">
    <citation type="submission" date="2019-02" db="EMBL/GenBank/DDBJ databases">
        <title>Sequencing the genomes of 1000 actinobacteria strains.</title>
        <authorList>
            <person name="Klenk H.-P."/>
        </authorList>
    </citation>
    <scope>NUCLEOTIDE SEQUENCE [LARGE SCALE GENOMIC DNA]</scope>
    <source>
        <strain evidence="8 9">DSM 17364</strain>
    </source>
</reference>
<sequence length="241" mass="26492">MERPGPETGTLRGARAQLEALASAHEVRGAGQAAPRRLPESWRFRPLDPQTVQRAAVLILFGRLDDRPAEHPHDVVPEELDVLFVQRADTLRKHAGQVAFPGGKIDPEDEGPIAAALREAEEETGLDPAGVDVLGALPETELPVSDFLVTPVLGWWARPSQVCVVDPTESAHVFRAPVADLLDPANRVSAVIVRDGEKFTSPAFLVQDMLIWGFTGIVVSRLFDELGWTLDWDETREHRVL</sequence>
<proteinExistence type="predicted"/>
<dbReference type="PANTHER" id="PTHR12992:SF11">
    <property type="entry name" value="MITOCHONDRIAL COENZYME A DIPHOSPHATASE NUDT8"/>
    <property type="match status" value="1"/>
</dbReference>
<dbReference type="PROSITE" id="PS51462">
    <property type="entry name" value="NUDIX"/>
    <property type="match status" value="1"/>
</dbReference>
<dbReference type="Gene3D" id="3.90.79.10">
    <property type="entry name" value="Nucleoside Triphosphate Pyrophosphohydrolase"/>
    <property type="match status" value="1"/>
</dbReference>
<dbReference type="CDD" id="cd03426">
    <property type="entry name" value="NUDIX_CoAse_Nudt7"/>
    <property type="match status" value="1"/>
</dbReference>
<gene>
    <name evidence="8" type="ORF">EV380_1962</name>
</gene>
<comment type="caution">
    <text evidence="8">The sequence shown here is derived from an EMBL/GenBank/DDBJ whole genome shotgun (WGS) entry which is preliminary data.</text>
</comment>
<dbReference type="Proteomes" id="UP000292685">
    <property type="component" value="Unassembled WGS sequence"/>
</dbReference>
<dbReference type="GO" id="GO:0046872">
    <property type="term" value="F:metal ion binding"/>
    <property type="evidence" value="ECO:0007669"/>
    <property type="project" value="UniProtKB-KW"/>
</dbReference>
<keyword evidence="9" id="KW-1185">Reference proteome</keyword>
<evidence type="ECO:0000256" key="2">
    <source>
        <dbReference type="ARBA" id="ARBA00001946"/>
    </source>
</evidence>
<evidence type="ECO:0000256" key="4">
    <source>
        <dbReference type="ARBA" id="ARBA00022801"/>
    </source>
</evidence>
<dbReference type="RefSeq" id="WP_130452168.1">
    <property type="nucleotide sequence ID" value="NZ_SHLA01000001.1"/>
</dbReference>
<evidence type="ECO:0000313" key="8">
    <source>
        <dbReference type="EMBL" id="RZU62369.1"/>
    </source>
</evidence>
<comment type="cofactor">
    <cofactor evidence="1">
        <name>Mn(2+)</name>
        <dbReference type="ChEBI" id="CHEBI:29035"/>
    </cofactor>
</comment>
<keyword evidence="5" id="KW-0460">Magnesium</keyword>
<evidence type="ECO:0000313" key="9">
    <source>
        <dbReference type="Proteomes" id="UP000292685"/>
    </source>
</evidence>
<dbReference type="EMBL" id="SHLA01000001">
    <property type="protein sequence ID" value="RZU62369.1"/>
    <property type="molecule type" value="Genomic_DNA"/>
</dbReference>
<organism evidence="8 9">
    <name type="scientific">Zhihengliuella halotolerans</name>
    <dbReference type="NCBI Taxonomy" id="370736"/>
    <lineage>
        <taxon>Bacteria</taxon>
        <taxon>Bacillati</taxon>
        <taxon>Actinomycetota</taxon>
        <taxon>Actinomycetes</taxon>
        <taxon>Micrococcales</taxon>
        <taxon>Micrococcaceae</taxon>
        <taxon>Zhihengliuella</taxon>
    </lineage>
</organism>
<dbReference type="OrthoDB" id="9802805at2"/>
<dbReference type="InterPro" id="IPR015797">
    <property type="entry name" value="NUDIX_hydrolase-like_dom_sf"/>
</dbReference>
<dbReference type="InterPro" id="IPR045121">
    <property type="entry name" value="CoAse"/>
</dbReference>
<evidence type="ECO:0000256" key="1">
    <source>
        <dbReference type="ARBA" id="ARBA00001936"/>
    </source>
</evidence>
<dbReference type="Pfam" id="PF00293">
    <property type="entry name" value="NUDIX"/>
    <property type="match status" value="1"/>
</dbReference>
<dbReference type="SUPFAM" id="SSF55811">
    <property type="entry name" value="Nudix"/>
    <property type="match status" value="1"/>
</dbReference>
<evidence type="ECO:0000256" key="5">
    <source>
        <dbReference type="ARBA" id="ARBA00022842"/>
    </source>
</evidence>
<protein>
    <submittedName>
        <fullName evidence="8">NUDIX domain-containing protein</fullName>
    </submittedName>
</protein>